<geneLocation type="plasmid" evidence="1 2">
    <name>punnamed</name>
</geneLocation>
<name>A0ABY5C5C0_9LACO</name>
<evidence type="ECO:0000313" key="2">
    <source>
        <dbReference type="Proteomes" id="UP001057532"/>
    </source>
</evidence>
<dbReference type="EMBL" id="CP097479">
    <property type="protein sequence ID" value="USS93967.1"/>
    <property type="molecule type" value="Genomic_DNA"/>
</dbReference>
<gene>
    <name evidence="1" type="ORF">M8332_07020</name>
</gene>
<keyword evidence="2" id="KW-1185">Reference proteome</keyword>
<proteinExistence type="predicted"/>
<keyword evidence="1" id="KW-0614">Plasmid</keyword>
<protein>
    <submittedName>
        <fullName evidence="1">Uncharacterized protein</fullName>
    </submittedName>
</protein>
<reference evidence="1" key="1">
    <citation type="submission" date="2022-05" db="EMBL/GenBank/DDBJ databases">
        <authorList>
            <person name="Oliphant S.A."/>
            <person name="Watson-Haigh N.S."/>
            <person name="Sumby K.M."/>
            <person name="Gardner J.M."/>
            <person name="Jiranek V."/>
        </authorList>
    </citation>
    <scope>NUCLEOTIDE SEQUENCE</scope>
    <source>
        <strain evidence="1">Ru20-1</strain>
        <plasmid evidence="1">punnamed</plasmid>
    </source>
</reference>
<dbReference type="Proteomes" id="UP001057532">
    <property type="component" value="Plasmid punnamed"/>
</dbReference>
<sequence length="67" mass="8028">MINKKYWDYFDFRKFASDNYKEIAKAILERPDLALDVLEEVPNCELAERVQDNLDIVTEIMEEQNDE</sequence>
<accession>A0ABY5C5C0</accession>
<organism evidence="1 2">
    <name type="scientific">Fructilactobacillus ixorae</name>
    <dbReference type="NCBI Taxonomy" id="1750535"/>
    <lineage>
        <taxon>Bacteria</taxon>
        <taxon>Bacillati</taxon>
        <taxon>Bacillota</taxon>
        <taxon>Bacilli</taxon>
        <taxon>Lactobacillales</taxon>
        <taxon>Lactobacillaceae</taxon>
        <taxon>Fructilactobacillus</taxon>
    </lineage>
</organism>
<dbReference type="RefSeq" id="WP_252780847.1">
    <property type="nucleotide sequence ID" value="NZ_CP097479.1"/>
</dbReference>
<evidence type="ECO:0000313" key="1">
    <source>
        <dbReference type="EMBL" id="USS93967.1"/>
    </source>
</evidence>